<feature type="domain" description="Type II secretion system protein GspF" evidence="8">
    <location>
        <begin position="12"/>
        <end position="124"/>
    </location>
</feature>
<dbReference type="InterPro" id="IPR003004">
    <property type="entry name" value="GspF/PilC"/>
</dbReference>
<comment type="similarity">
    <text evidence="2">Belongs to the GSP F family.</text>
</comment>
<evidence type="ECO:0000313" key="9">
    <source>
        <dbReference type="EMBL" id="RUO74323.1"/>
    </source>
</evidence>
<evidence type="ECO:0000256" key="1">
    <source>
        <dbReference type="ARBA" id="ARBA00004651"/>
    </source>
</evidence>
<comment type="subcellular location">
    <subcellularLocation>
        <location evidence="1">Cell membrane</location>
        <topology evidence="1">Multi-pass membrane protein</topology>
    </subcellularLocation>
</comment>
<dbReference type="EMBL" id="PIQE01000001">
    <property type="protein sequence ID" value="RUO74323.1"/>
    <property type="molecule type" value="Genomic_DNA"/>
</dbReference>
<organism evidence="9 10">
    <name type="scientific">Pseudidiomarina sediminum</name>
    <dbReference type="NCBI Taxonomy" id="431675"/>
    <lineage>
        <taxon>Bacteria</taxon>
        <taxon>Pseudomonadati</taxon>
        <taxon>Pseudomonadota</taxon>
        <taxon>Gammaproteobacteria</taxon>
        <taxon>Alteromonadales</taxon>
        <taxon>Idiomarinaceae</taxon>
        <taxon>Pseudidiomarina</taxon>
    </lineage>
</organism>
<dbReference type="InterPro" id="IPR018076">
    <property type="entry name" value="T2SS_GspF_dom"/>
</dbReference>
<comment type="caution">
    <text evidence="9">The sequence shown here is derived from an EMBL/GenBank/DDBJ whole genome shotgun (WGS) entry which is preliminary data.</text>
</comment>
<sequence>MRLNRAQQLAILEDIALALADGLSIAQACEELQQHAQAQGLVSEQDAIRALQQAVFQGQPIAIAMQAWFADDLCMLVSVGERSGVLAQLLAAQQRFEQQRQQALREFWRPLIYPLLMLMLCVLACFAIGQRVMPKLAGSLEPLHWPLLSQWLMFLSQPLWLLSLSVLAGLGLIWVWGPYPLIQLHWQPWRWCAHHGAFVVRRYFDGVLLLQTLTVLLAAGVSMDKALQLMERFAAGALKAVVPQLRTKLAQGQRQLAVILDCGLLSPRMLFRLSNGSRNATEHGTLQRVAGYAANDAVQALRRLKVGVQVGCYGLILILLLVSVGGMGAMLMAVTQQHVR</sequence>
<evidence type="ECO:0000256" key="7">
    <source>
        <dbReference type="SAM" id="Phobius"/>
    </source>
</evidence>
<feature type="transmembrane region" description="Helical" evidence="7">
    <location>
        <begin position="159"/>
        <end position="182"/>
    </location>
</feature>
<keyword evidence="5 7" id="KW-1133">Transmembrane helix</keyword>
<accession>A0A432Z8T8</accession>
<dbReference type="GO" id="GO:0005886">
    <property type="term" value="C:plasma membrane"/>
    <property type="evidence" value="ECO:0007669"/>
    <property type="project" value="UniProtKB-SubCell"/>
</dbReference>
<gene>
    <name evidence="9" type="ORF">CWI80_02985</name>
</gene>
<dbReference type="RefSeq" id="WP_026861818.1">
    <property type="nucleotide sequence ID" value="NZ_JAHVIQ010000001.1"/>
</dbReference>
<dbReference type="Pfam" id="PF00482">
    <property type="entry name" value="T2SSF"/>
    <property type="match status" value="1"/>
</dbReference>
<name>A0A432Z8T8_9GAMM</name>
<evidence type="ECO:0000256" key="3">
    <source>
        <dbReference type="ARBA" id="ARBA00022475"/>
    </source>
</evidence>
<dbReference type="STRING" id="1122124.GCA_000423165_00802"/>
<proteinExistence type="inferred from homology"/>
<dbReference type="PANTHER" id="PTHR30012:SF0">
    <property type="entry name" value="TYPE II SECRETION SYSTEM PROTEIN F-RELATED"/>
    <property type="match status" value="1"/>
</dbReference>
<evidence type="ECO:0000256" key="6">
    <source>
        <dbReference type="ARBA" id="ARBA00023136"/>
    </source>
</evidence>
<dbReference type="AlphaFoldDB" id="A0A432Z8T8"/>
<protein>
    <recommendedName>
        <fullName evidence="8">Type II secretion system protein GspF domain-containing protein</fullName>
    </recommendedName>
</protein>
<dbReference type="Gene3D" id="1.20.81.30">
    <property type="entry name" value="Type II secretion system (T2SS), domain F"/>
    <property type="match status" value="1"/>
</dbReference>
<evidence type="ECO:0000256" key="4">
    <source>
        <dbReference type="ARBA" id="ARBA00022692"/>
    </source>
</evidence>
<keyword evidence="4 7" id="KW-0812">Transmembrane</keyword>
<keyword evidence="10" id="KW-1185">Reference proteome</keyword>
<dbReference type="PANTHER" id="PTHR30012">
    <property type="entry name" value="GENERAL SECRETION PATHWAY PROTEIN"/>
    <property type="match status" value="1"/>
</dbReference>
<evidence type="ECO:0000259" key="8">
    <source>
        <dbReference type="Pfam" id="PF00482"/>
    </source>
</evidence>
<evidence type="ECO:0000256" key="2">
    <source>
        <dbReference type="ARBA" id="ARBA00005745"/>
    </source>
</evidence>
<keyword evidence="3" id="KW-1003">Cell membrane</keyword>
<feature type="transmembrane region" description="Helical" evidence="7">
    <location>
        <begin position="313"/>
        <end position="334"/>
    </location>
</feature>
<dbReference type="Proteomes" id="UP000287022">
    <property type="component" value="Unassembled WGS sequence"/>
</dbReference>
<keyword evidence="6 7" id="KW-0472">Membrane</keyword>
<evidence type="ECO:0000313" key="10">
    <source>
        <dbReference type="Proteomes" id="UP000287022"/>
    </source>
</evidence>
<dbReference type="InterPro" id="IPR042094">
    <property type="entry name" value="T2SS_GspF_sf"/>
</dbReference>
<feature type="transmembrane region" description="Helical" evidence="7">
    <location>
        <begin position="111"/>
        <end position="133"/>
    </location>
</feature>
<reference evidence="10" key="1">
    <citation type="journal article" date="2018" name="Front. Microbiol.">
        <title>Genome-Based Analysis Reveals the Taxonomy and Diversity of the Family Idiomarinaceae.</title>
        <authorList>
            <person name="Liu Y."/>
            <person name="Lai Q."/>
            <person name="Shao Z."/>
        </authorList>
    </citation>
    <scope>NUCLEOTIDE SEQUENCE [LARGE SCALE GENOMIC DNA]</scope>
    <source>
        <strain evidence="10">c121</strain>
    </source>
</reference>
<evidence type="ECO:0000256" key="5">
    <source>
        <dbReference type="ARBA" id="ARBA00022989"/>
    </source>
</evidence>